<proteinExistence type="predicted"/>
<name>A0A6A6PUB6_9PEZI</name>
<feature type="region of interest" description="Disordered" evidence="1">
    <location>
        <begin position="23"/>
        <end position="145"/>
    </location>
</feature>
<dbReference type="EMBL" id="MU001635">
    <property type="protein sequence ID" value="KAF2483698.1"/>
    <property type="molecule type" value="Genomic_DNA"/>
</dbReference>
<evidence type="ECO:0000256" key="1">
    <source>
        <dbReference type="SAM" id="MobiDB-lite"/>
    </source>
</evidence>
<dbReference type="InterPro" id="IPR036691">
    <property type="entry name" value="Endo/exonu/phosph_ase_sf"/>
</dbReference>
<feature type="region of interest" description="Disordered" evidence="1">
    <location>
        <begin position="159"/>
        <end position="291"/>
    </location>
</feature>
<organism evidence="3 4">
    <name type="scientific">Neohortaea acidophila</name>
    <dbReference type="NCBI Taxonomy" id="245834"/>
    <lineage>
        <taxon>Eukaryota</taxon>
        <taxon>Fungi</taxon>
        <taxon>Dikarya</taxon>
        <taxon>Ascomycota</taxon>
        <taxon>Pezizomycotina</taxon>
        <taxon>Dothideomycetes</taxon>
        <taxon>Dothideomycetidae</taxon>
        <taxon>Mycosphaerellales</taxon>
        <taxon>Teratosphaeriaceae</taxon>
        <taxon>Neohortaea</taxon>
    </lineage>
</organism>
<dbReference type="RefSeq" id="XP_033590268.1">
    <property type="nucleotide sequence ID" value="XM_033733662.1"/>
</dbReference>
<dbReference type="SUPFAM" id="SSF56219">
    <property type="entry name" value="DNase I-like"/>
    <property type="match status" value="1"/>
</dbReference>
<dbReference type="GeneID" id="54474664"/>
<dbReference type="AlphaFoldDB" id="A0A6A6PUB6"/>
<feature type="compositionally biased region" description="Polar residues" evidence="1">
    <location>
        <begin position="372"/>
        <end position="388"/>
    </location>
</feature>
<feature type="compositionally biased region" description="Basic and acidic residues" evidence="1">
    <location>
        <begin position="64"/>
        <end position="75"/>
    </location>
</feature>
<evidence type="ECO:0000259" key="2">
    <source>
        <dbReference type="SMART" id="SM00128"/>
    </source>
</evidence>
<dbReference type="Proteomes" id="UP000799767">
    <property type="component" value="Unassembled WGS sequence"/>
</dbReference>
<feature type="region of interest" description="Disordered" evidence="1">
    <location>
        <begin position="333"/>
        <end position="546"/>
    </location>
</feature>
<dbReference type="Gene3D" id="2.130.10.10">
    <property type="entry name" value="YVTN repeat-like/Quinoprotein amine dehydrogenase"/>
    <property type="match status" value="1"/>
</dbReference>
<feature type="compositionally biased region" description="Low complexity" evidence="1">
    <location>
        <begin position="437"/>
        <end position="451"/>
    </location>
</feature>
<keyword evidence="4" id="KW-1185">Reference proteome</keyword>
<feature type="compositionally biased region" description="Basic and acidic residues" evidence="1">
    <location>
        <begin position="479"/>
        <end position="488"/>
    </location>
</feature>
<feature type="compositionally biased region" description="Polar residues" evidence="1">
    <location>
        <begin position="111"/>
        <end position="122"/>
    </location>
</feature>
<accession>A0A6A6PUB6</accession>
<dbReference type="OrthoDB" id="2248459at2759"/>
<dbReference type="InterPro" id="IPR015943">
    <property type="entry name" value="WD40/YVTN_repeat-like_dom_sf"/>
</dbReference>
<dbReference type="InterPro" id="IPR046985">
    <property type="entry name" value="IP5"/>
</dbReference>
<evidence type="ECO:0000313" key="4">
    <source>
        <dbReference type="Proteomes" id="UP000799767"/>
    </source>
</evidence>
<sequence>MASQEDGKDESSIGSVSSLLSRFEKIKTDAPPAPPSNASARSPFLPPATGTPISRPGTPLRPGRLLDRPVVEHGRSGSGGSRPRPPSVLSTSPARTAPPLVTVDSPHSADRSQTFPFDTRSASPVPRMQANARPPSRATTPTGDTRAAAALAQGLSVAKASSEGINTAPTTPIVRPKAQTSGVPPPVNRAAKPQIPPKPNKLAQKAEALSAPDANVEWAEQGASPFSTPPGSGPNSPPPHTSFDADQHRNGSDPFVGEKTRLPSDASSVERRRSNSVTSPMERVRGESNASFINRARVGSNASFVEPSSLPDEFHHEYRPLVHAATVALQPTAQAHGISRPARYRPIGSQGSTLAGDLPEQPPRLPVRPELQTRSGRTSPTKPRSGRTSPLKRVTQEAQGAGPRRAATIDVAASQPRIPATKKPAQRSALSLGFDQTSTSSFSSSPPTKTSHGPPAVPAPRRSMDSRRPEPLAPPIDVQPRRSMDQRRIPSTTAAPIPTVNHAPDRSSTTPASSFDGSNVQTASPADYPDSSQASRRPPTFKTRPWHIGTEFDTRIFAVCGDYVCTTGQRTKAWNLRTGGQLFDLEHHDLVKVTSLVFKPPASGEEDGERVWLGTSTGDIRELDISGGRVVKQHVGAHQRREVIRMFRYASELWTLDDGGDLNVWKPDSTGAPSLDSKSNTFRTPRGHTFSIALGRHLWIATGKDVRVFAPSVKSDAEFHVLMSPLSQPGTTEIYSGTTISTTPGLVYFGHSDGKVSVYNRHDFTCSAVVTVSSYKLSSLTGVGEYLWAGFNTGMVYVYDTSTTPWKVKKDWPAHERQVCGIIAEKSSAWEMDRLRVITLGTDNLLKVWDGTLEEDWMASRMQEHDTEFCSFSEINVAVLTWNAGASKPTSLLQNKQDDNFFREYMTAHDPPDIFVFGFQELVDLEDKKLTAKTFIFKGNKKKDANEQEHMSHQYRAWRDHLTRCLDDHMPSSHTYTLLHTASLVGLFTCVFVRSSLRTRIRHVQGVDVKRGMGGIYGNKGALILRMVLDDSSLCFINCHLAAGQTQTLHRNNDVAAILEAEALPPYPLDASTSGSDNSAAQHADVFPSGGDGSMILDHEICILNGDLNYRIDTMGRDTVVKHIASNNLWRLLERDQLLLSRRKNPAFRLRAFQESEIRFAPTYKYNVHSDEYDTSEKRRAPAWCDRILYRGVGKVRMEEYRRWEVRVSDHRPVSGRLRVRVKKVDAARRARVAEVCRGEFEEVRERLVKAVELEYLTDVLGMSHTDARAALQTR</sequence>
<dbReference type="FunFam" id="3.60.10.10:FF:000036">
    <property type="entry name" value="Inositol polyphosphate phosphatase, putative"/>
    <property type="match status" value="1"/>
</dbReference>
<dbReference type="Gene3D" id="3.60.10.10">
    <property type="entry name" value="Endonuclease/exonuclease/phosphatase"/>
    <property type="match status" value="1"/>
</dbReference>
<dbReference type="Pfam" id="PF22669">
    <property type="entry name" value="Exo_endo_phos2"/>
    <property type="match status" value="1"/>
</dbReference>
<dbReference type="GO" id="GO:0046856">
    <property type="term" value="P:phosphatidylinositol dephosphorylation"/>
    <property type="evidence" value="ECO:0007669"/>
    <property type="project" value="InterPro"/>
</dbReference>
<feature type="domain" description="Inositol polyphosphate-related phosphatase" evidence="2">
    <location>
        <begin position="873"/>
        <end position="1226"/>
    </location>
</feature>
<feature type="compositionally biased region" description="Polar residues" evidence="1">
    <location>
        <begin position="506"/>
        <end position="535"/>
    </location>
</feature>
<feature type="compositionally biased region" description="Pro residues" evidence="1">
    <location>
        <begin position="227"/>
        <end position="240"/>
    </location>
</feature>
<reference evidence="3" key="1">
    <citation type="journal article" date="2020" name="Stud. Mycol.">
        <title>101 Dothideomycetes genomes: a test case for predicting lifestyles and emergence of pathogens.</title>
        <authorList>
            <person name="Haridas S."/>
            <person name="Albert R."/>
            <person name="Binder M."/>
            <person name="Bloem J."/>
            <person name="Labutti K."/>
            <person name="Salamov A."/>
            <person name="Andreopoulos B."/>
            <person name="Baker S."/>
            <person name="Barry K."/>
            <person name="Bills G."/>
            <person name="Bluhm B."/>
            <person name="Cannon C."/>
            <person name="Castanera R."/>
            <person name="Culley D."/>
            <person name="Daum C."/>
            <person name="Ezra D."/>
            <person name="Gonzalez J."/>
            <person name="Henrissat B."/>
            <person name="Kuo A."/>
            <person name="Liang C."/>
            <person name="Lipzen A."/>
            <person name="Lutzoni F."/>
            <person name="Magnuson J."/>
            <person name="Mondo S."/>
            <person name="Nolan M."/>
            <person name="Ohm R."/>
            <person name="Pangilinan J."/>
            <person name="Park H.-J."/>
            <person name="Ramirez L."/>
            <person name="Alfaro M."/>
            <person name="Sun H."/>
            <person name="Tritt A."/>
            <person name="Yoshinaga Y."/>
            <person name="Zwiers L.-H."/>
            <person name="Turgeon B."/>
            <person name="Goodwin S."/>
            <person name="Spatafora J."/>
            <person name="Crous P."/>
            <person name="Grigoriev I."/>
        </authorList>
    </citation>
    <scope>NUCLEOTIDE SEQUENCE</scope>
    <source>
        <strain evidence="3">CBS 113389</strain>
    </source>
</reference>
<dbReference type="PANTHER" id="PTHR11200">
    <property type="entry name" value="INOSITOL 5-PHOSPHATASE"/>
    <property type="match status" value="1"/>
</dbReference>
<dbReference type="InterPro" id="IPR036322">
    <property type="entry name" value="WD40_repeat_dom_sf"/>
</dbReference>
<evidence type="ECO:0000313" key="3">
    <source>
        <dbReference type="EMBL" id="KAF2483698.1"/>
    </source>
</evidence>
<gene>
    <name evidence="3" type="ORF">BDY17DRAFT_297914</name>
</gene>
<dbReference type="PANTHER" id="PTHR11200:SF240">
    <property type="entry name" value="INOSITOL POLYPHOSPHATE 5-PHOSPHATASE C9G1.10C-RELATED"/>
    <property type="match status" value="1"/>
</dbReference>
<dbReference type="SMART" id="SM00128">
    <property type="entry name" value="IPPc"/>
    <property type="match status" value="1"/>
</dbReference>
<protein>
    <recommendedName>
        <fullName evidence="2">Inositol polyphosphate-related phosphatase domain-containing protein</fullName>
    </recommendedName>
</protein>
<feature type="compositionally biased region" description="Basic and acidic residues" evidence="1">
    <location>
        <begin position="243"/>
        <end position="273"/>
    </location>
</feature>
<dbReference type="GO" id="GO:0004439">
    <property type="term" value="F:phosphatidylinositol-4,5-bisphosphate 5-phosphatase activity"/>
    <property type="evidence" value="ECO:0007669"/>
    <property type="project" value="TreeGrafter"/>
</dbReference>
<dbReference type="SUPFAM" id="SSF50978">
    <property type="entry name" value="WD40 repeat-like"/>
    <property type="match status" value="1"/>
</dbReference>
<dbReference type="InterPro" id="IPR000300">
    <property type="entry name" value="IPPc"/>
</dbReference>